<keyword evidence="1" id="KW-0472">Membrane</keyword>
<evidence type="ECO:0000313" key="5">
    <source>
        <dbReference type="RefSeq" id="XP_052125588.1"/>
    </source>
</evidence>
<dbReference type="Pfam" id="PF03137">
    <property type="entry name" value="OATP"/>
    <property type="match status" value="1"/>
</dbReference>
<dbReference type="AlphaFoldDB" id="A0A9C6U5C6"/>
<gene>
    <name evidence="3 4 5 6" type="primary">LOC127749827</name>
</gene>
<evidence type="ECO:0000313" key="3">
    <source>
        <dbReference type="RefSeq" id="XP_052125586.1"/>
    </source>
</evidence>
<proteinExistence type="predicted"/>
<reference evidence="3 4" key="1">
    <citation type="submission" date="2025-04" db="UniProtKB">
        <authorList>
            <consortium name="RefSeq"/>
        </authorList>
    </citation>
    <scope>IDENTIFICATION</scope>
    <source>
        <tissue evidence="3 4">Whole organism</tissue>
    </source>
</reference>
<evidence type="ECO:0000313" key="2">
    <source>
        <dbReference type="Proteomes" id="UP000504606"/>
    </source>
</evidence>
<feature type="transmembrane region" description="Helical" evidence="1">
    <location>
        <begin position="44"/>
        <end position="68"/>
    </location>
</feature>
<keyword evidence="2" id="KW-1185">Reference proteome</keyword>
<dbReference type="OrthoDB" id="5062115at2759"/>
<dbReference type="GO" id="GO:0016020">
    <property type="term" value="C:membrane"/>
    <property type="evidence" value="ECO:0007669"/>
    <property type="project" value="InterPro"/>
</dbReference>
<name>A0A9C6U5C6_FRAOC</name>
<organism evidence="2 3">
    <name type="scientific">Frankliniella occidentalis</name>
    <name type="common">Western flower thrips</name>
    <name type="synonym">Euthrips occidentalis</name>
    <dbReference type="NCBI Taxonomy" id="133901"/>
    <lineage>
        <taxon>Eukaryota</taxon>
        <taxon>Metazoa</taxon>
        <taxon>Ecdysozoa</taxon>
        <taxon>Arthropoda</taxon>
        <taxon>Hexapoda</taxon>
        <taxon>Insecta</taxon>
        <taxon>Pterygota</taxon>
        <taxon>Neoptera</taxon>
        <taxon>Paraneoptera</taxon>
        <taxon>Thysanoptera</taxon>
        <taxon>Terebrantia</taxon>
        <taxon>Thripoidea</taxon>
        <taxon>Thripidae</taxon>
        <taxon>Frankliniella</taxon>
    </lineage>
</organism>
<dbReference type="GeneID" id="127749827"/>
<dbReference type="PANTHER" id="PTHR11388:SF131">
    <property type="entry name" value="SOLUTE CARRIER ORGANIC ANION TRANSPORTER FAMILY MEMBER"/>
    <property type="match status" value="1"/>
</dbReference>
<evidence type="ECO:0000313" key="4">
    <source>
        <dbReference type="RefSeq" id="XP_052125587.1"/>
    </source>
</evidence>
<dbReference type="RefSeq" id="XP_052125587.1">
    <property type="nucleotide sequence ID" value="XM_052269627.1"/>
</dbReference>
<keyword evidence="1" id="KW-1133">Transmembrane helix</keyword>
<protein>
    <submittedName>
        <fullName evidence="3 4">Solute carrier organic anion transporter family member 74D-like</fullName>
    </submittedName>
</protein>
<dbReference type="RefSeq" id="XP_052125588.1">
    <property type="nucleotide sequence ID" value="XM_052269628.1"/>
</dbReference>
<evidence type="ECO:0000256" key="1">
    <source>
        <dbReference type="SAM" id="Phobius"/>
    </source>
</evidence>
<dbReference type="InterPro" id="IPR004156">
    <property type="entry name" value="OATP"/>
</dbReference>
<dbReference type="PANTHER" id="PTHR11388">
    <property type="entry name" value="ORGANIC ANION TRANSPORTER"/>
    <property type="match status" value="1"/>
</dbReference>
<dbReference type="KEGG" id="foc:127749827"/>
<dbReference type="GO" id="GO:0015347">
    <property type="term" value="F:sodium-independent organic anion transmembrane transporter activity"/>
    <property type="evidence" value="ECO:0007669"/>
    <property type="project" value="TreeGrafter"/>
</dbReference>
<dbReference type="GO" id="GO:0043252">
    <property type="term" value="P:sodium-independent organic anion transport"/>
    <property type="evidence" value="ECO:0007669"/>
    <property type="project" value="TreeGrafter"/>
</dbReference>
<sequence length="81" mass="9170">MVMEKDGSRTAGELADEIPEDNMCGLRGWRPRFLRPFATSRTFLIVYGLLGTVQAMAYVYFVATLTTIEKRFKISSRTTGE</sequence>
<dbReference type="RefSeq" id="XP_052125589.1">
    <property type="nucleotide sequence ID" value="XM_052269629.1"/>
</dbReference>
<keyword evidence="1" id="KW-0812">Transmembrane</keyword>
<dbReference type="RefSeq" id="XP_052125586.1">
    <property type="nucleotide sequence ID" value="XM_052269626.1"/>
</dbReference>
<dbReference type="Proteomes" id="UP000504606">
    <property type="component" value="Unplaced"/>
</dbReference>
<accession>A0A9C6U5C6</accession>
<evidence type="ECO:0000313" key="6">
    <source>
        <dbReference type="RefSeq" id="XP_052125589.1"/>
    </source>
</evidence>